<protein>
    <recommendedName>
        <fullName evidence="9">Structural polyprotein</fullName>
    </recommendedName>
</protein>
<feature type="domain" description="Picornavirus capsid" evidence="5">
    <location>
        <begin position="430"/>
        <end position="504"/>
    </location>
</feature>
<name>A0A514DCZ9_9VIRU</name>
<dbReference type="EMBL" id="MN036276">
    <property type="protein sequence ID" value="QDH91488.1"/>
    <property type="molecule type" value="Genomic_RNA"/>
</dbReference>
<accession>A0A514DCZ9</accession>
<organism evidence="8">
    <name type="scientific">Picornavirales sp</name>
    <dbReference type="NCBI Taxonomy" id="1955153"/>
    <lineage>
        <taxon>Viruses</taxon>
        <taxon>Riboviria</taxon>
        <taxon>Orthornavirae</taxon>
        <taxon>Pisuviricota</taxon>
        <taxon>Pisoniviricetes</taxon>
        <taxon>Picornavirales</taxon>
    </lineage>
</organism>
<feature type="domain" description="Picornavirus capsid" evidence="5">
    <location>
        <begin position="95"/>
        <end position="218"/>
    </location>
</feature>
<evidence type="ECO:0008006" key="9">
    <source>
        <dbReference type="Google" id="ProtNLM"/>
    </source>
</evidence>
<dbReference type="SUPFAM" id="SSF88633">
    <property type="entry name" value="Positive stranded ssRNA viruses"/>
    <property type="match status" value="3"/>
</dbReference>
<evidence type="ECO:0000259" key="5">
    <source>
        <dbReference type="Pfam" id="PF00073"/>
    </source>
</evidence>
<dbReference type="InterPro" id="IPR014872">
    <property type="entry name" value="Dicistrovirus_capsid-polyPr_C"/>
</dbReference>
<dbReference type="GO" id="GO:0005198">
    <property type="term" value="F:structural molecule activity"/>
    <property type="evidence" value="ECO:0007669"/>
    <property type="project" value="InterPro"/>
</dbReference>
<comment type="subcellular location">
    <subcellularLocation>
        <location evidence="1">Virion</location>
    </subcellularLocation>
</comment>
<evidence type="ECO:0000259" key="6">
    <source>
        <dbReference type="Pfam" id="PF08762"/>
    </source>
</evidence>
<feature type="region of interest" description="Disordered" evidence="4">
    <location>
        <begin position="1"/>
        <end position="29"/>
    </location>
</feature>
<sequence>MHVVKQSNKITTPNDNTSVSGPSENPTNLVADTETHQTVTFHDDKVTKTSSFPHFVDPDPRLRKSVQESRTHDIKDFLGRPSVIATGLLSTTQVQGDILYTVNFPDDLLALPLYREKTRGFLNFRATVNLKFQANAQRFQQGRLFIQYFPQADLNPKKWDVVYPSLTLSTQLPRVDFDLATDSDVALSIPYVSPTLGYNMIDGTGKMGRYTVRVYSPLVSPGGPATVDWSVWCWFSDIELDFPAFTAQSSRPSKRRGQMSRLSAQEEEAAVANNGPISGLFSRTTRAANLFKDVPLISSMANNVSWVSSILGNTAAAFGWSNPIAQNNVHFSKLNVAHDLANVNAISAHTNLGLLSDNAVQSLPGFGGTDVDEMSFNYLSSIPCYVDQFTVGTSQTSGTLVFSKQLSPLSFVTYSPSSPSTMWPSPMAYISNFFQYWRSGFVLTFKFVKTEFHSGRYIVSFSPGRGTADLFASTSYLYREVIDLRESNEFTITIPYTATVPYKDVNEIIGIAAVYVLNPLVAPTTVSPNVVCLVEAATDDSFEVAVPRTNWYQPFMYTPGTGAPSGEPGDDEIFEAQALGEDIQAQEKGATTQRPAPSIAGLSNNDGGLAPAAYCIGEKITSFRALAKRSAPFWFRGAAGTETTLTIRPKIVSLKSATDNTTVPIQMGIDYISMIAVLFNYQRGGLKFTAYGPNDYLRAALAPNTLGTAPVVLFTPTSENTYNMNPYAIATGPTIAGGITVVVPQYSRTQCEMYRFYTAATYPLPTDSYCSDLRLFIRGTVPLAQFFLLRQAADDWSCGFFTGCIPLDTANQGTQSVAGKF</sequence>
<evidence type="ECO:0000256" key="3">
    <source>
        <dbReference type="ARBA" id="ARBA00022844"/>
    </source>
</evidence>
<evidence type="ECO:0000256" key="1">
    <source>
        <dbReference type="ARBA" id="ARBA00004328"/>
    </source>
</evidence>
<dbReference type="Pfam" id="PF11492">
    <property type="entry name" value="Dicistro_VP4"/>
    <property type="match status" value="1"/>
</dbReference>
<proteinExistence type="predicted"/>
<evidence type="ECO:0000313" key="8">
    <source>
        <dbReference type="EMBL" id="QDH91488.1"/>
    </source>
</evidence>
<dbReference type="InterPro" id="IPR033703">
    <property type="entry name" value="Rhv-like"/>
</dbReference>
<dbReference type="Pfam" id="PF08762">
    <property type="entry name" value="CRPV_capsid"/>
    <property type="match status" value="1"/>
</dbReference>
<feature type="domain" description="Dicistrovirus capsid-polyprotein C-terminal" evidence="6">
    <location>
        <begin position="612"/>
        <end position="804"/>
    </location>
</feature>
<feature type="domain" description="Capsid protein VP4 dicistrovirus" evidence="7">
    <location>
        <begin position="265"/>
        <end position="320"/>
    </location>
</feature>
<dbReference type="InterPro" id="IPR029053">
    <property type="entry name" value="Viral_coat"/>
</dbReference>
<keyword evidence="2" id="KW-0167">Capsid protein</keyword>
<dbReference type="InterPro" id="IPR024343">
    <property type="entry name" value="VP4_dicistrovir"/>
</dbReference>
<dbReference type="GO" id="GO:0019028">
    <property type="term" value="C:viral capsid"/>
    <property type="evidence" value="ECO:0007669"/>
    <property type="project" value="UniProtKB-KW"/>
</dbReference>
<reference evidence="8" key="1">
    <citation type="submission" date="2019-05" db="EMBL/GenBank/DDBJ databases">
        <title>Metatranscriptomic reconstruction reveals RNA viruses with the potential to shape carbon cycling in soil.</title>
        <authorList>
            <person name="Starr E.P."/>
            <person name="Nuccio E."/>
            <person name="Pett-Ridge J."/>
            <person name="Banfield J.F."/>
            <person name="Firestone M.K."/>
        </authorList>
    </citation>
    <scope>NUCLEOTIDE SEQUENCE</scope>
    <source>
        <strain evidence="8">H1_Bulk_28_FD_scaffold_4</strain>
    </source>
</reference>
<dbReference type="InterPro" id="IPR001676">
    <property type="entry name" value="Picornavirus_capsid"/>
</dbReference>
<dbReference type="Pfam" id="PF00073">
    <property type="entry name" value="Rhv"/>
    <property type="match status" value="2"/>
</dbReference>
<keyword evidence="3" id="KW-0946">Virion</keyword>
<gene>
    <name evidence="8" type="ORF">H1Bulk28FD4_000001</name>
</gene>
<dbReference type="CDD" id="cd00205">
    <property type="entry name" value="rhv_like"/>
    <property type="match status" value="2"/>
</dbReference>
<evidence type="ECO:0000256" key="2">
    <source>
        <dbReference type="ARBA" id="ARBA00022561"/>
    </source>
</evidence>
<evidence type="ECO:0000256" key="4">
    <source>
        <dbReference type="SAM" id="MobiDB-lite"/>
    </source>
</evidence>
<dbReference type="Gene3D" id="2.60.120.20">
    <property type="match status" value="3"/>
</dbReference>
<evidence type="ECO:0000259" key="7">
    <source>
        <dbReference type="Pfam" id="PF11492"/>
    </source>
</evidence>